<sequence length="104" mass="11410">MHFNKLVLSTHLAIAASTTFAGFNGSTDRFKLGNSASYLSKTGIIGIGNDDYLFTDDGSAQIKDRIWNGLNVGPQNKIRISGKLDNKVFEKADVDIVLRKLINH</sequence>
<comment type="caution">
    <text evidence="3">The sequence shown here is derived from an EMBL/GenBank/DDBJ whole genome shotgun (WGS) entry which is preliminary data.</text>
</comment>
<evidence type="ECO:0000313" key="4">
    <source>
        <dbReference type="Proteomes" id="UP000306758"/>
    </source>
</evidence>
<reference evidence="3 4" key="1">
    <citation type="journal article" date="2019" name="Vet. Microbiol.">
        <title>Development of multi locus sequence typing (MLST) of Rodentibacter pneumotropicus.</title>
        <authorList>
            <person name="Adhikary S."/>
            <person name="Bisgaard M."/>
            <person name="Boot R."/>
            <person name="Benga L."/>
            <person name="Nicklas W."/>
            <person name="Christensen H."/>
        </authorList>
    </citation>
    <scope>NUCLEOTIDE SEQUENCE [LARGE SCALE GENOMIC DNA]</scope>
    <source>
        <strain evidence="3 4">Ac84</strain>
    </source>
</reference>
<protein>
    <submittedName>
        <fullName evidence="3">NirD/YgiW/YdeI family stress tolerance protein</fullName>
    </submittedName>
</protein>
<keyword evidence="1 2" id="KW-0732">Signal</keyword>
<dbReference type="Proteomes" id="UP000306758">
    <property type="component" value="Unassembled WGS sequence"/>
</dbReference>
<feature type="chain" id="PRO_5020700367" evidence="2">
    <location>
        <begin position="22"/>
        <end position="104"/>
    </location>
</feature>
<dbReference type="EMBL" id="QXNI01000039">
    <property type="protein sequence ID" value="THA08847.1"/>
    <property type="molecule type" value="Genomic_DNA"/>
</dbReference>
<evidence type="ECO:0000256" key="2">
    <source>
        <dbReference type="SAM" id="SignalP"/>
    </source>
</evidence>
<name>A0A4S2PZH8_9PAST</name>
<evidence type="ECO:0000256" key="1">
    <source>
        <dbReference type="ARBA" id="ARBA00022729"/>
    </source>
</evidence>
<dbReference type="SUPFAM" id="SSF101756">
    <property type="entry name" value="Hypothetical protein YgiW"/>
    <property type="match status" value="1"/>
</dbReference>
<dbReference type="InterPro" id="IPR005220">
    <property type="entry name" value="CarO-like"/>
</dbReference>
<accession>A0A4S2PZH8</accession>
<dbReference type="AlphaFoldDB" id="A0A4S2PZH8"/>
<evidence type="ECO:0000313" key="3">
    <source>
        <dbReference type="EMBL" id="THA08847.1"/>
    </source>
</evidence>
<dbReference type="InterPro" id="IPR036700">
    <property type="entry name" value="BOBF_sf"/>
</dbReference>
<proteinExistence type="predicted"/>
<feature type="signal peptide" evidence="2">
    <location>
        <begin position="1"/>
        <end position="21"/>
    </location>
</feature>
<dbReference type="NCBIfam" id="NF033674">
    <property type="entry name" value="stress_OB_fold"/>
    <property type="match status" value="1"/>
</dbReference>
<dbReference type="Gene3D" id="2.40.50.200">
    <property type="entry name" value="Bacterial OB-fold"/>
    <property type="match status" value="1"/>
</dbReference>
<organism evidence="3 4">
    <name type="scientific">Rodentibacter pneumotropicus</name>
    <dbReference type="NCBI Taxonomy" id="758"/>
    <lineage>
        <taxon>Bacteria</taxon>
        <taxon>Pseudomonadati</taxon>
        <taxon>Pseudomonadota</taxon>
        <taxon>Gammaproteobacteria</taxon>
        <taxon>Pasteurellales</taxon>
        <taxon>Pasteurellaceae</taxon>
        <taxon>Rodentibacter</taxon>
    </lineage>
</organism>
<dbReference type="Pfam" id="PF04076">
    <property type="entry name" value="BOF"/>
    <property type="match status" value="1"/>
</dbReference>
<gene>
    <name evidence="3" type="ORF">D3M78_06990</name>
</gene>